<protein>
    <submittedName>
        <fullName evidence="1">Helix-turn-helix transcriptional regulator</fullName>
    </submittedName>
</protein>
<gene>
    <name evidence="1" type="ordered locus">Pcar_1036</name>
</gene>
<sequence>MKPSDTDAYRDDFPGGHKQWTFLNNHAHVLLCLARNPDMVLREVALQVGITERATQKIIKDLVDCGVIERYRVGRCNSYRIHLDLPLRHPLETRHTVGELLAMFLTEEEMRRARSMGIAGA</sequence>
<keyword evidence="2" id="KW-1185">Reference proteome</keyword>
<evidence type="ECO:0000313" key="1">
    <source>
        <dbReference type="EMBL" id="ABA88286.1"/>
    </source>
</evidence>
<dbReference type="Proteomes" id="UP000002534">
    <property type="component" value="Chromosome"/>
</dbReference>
<accession>Q3A5S1</accession>
<name>Q3A5S1_SYNC1</name>
<dbReference type="RefSeq" id="WP_011340754.1">
    <property type="nucleotide sequence ID" value="NC_007498.2"/>
</dbReference>
<dbReference type="KEGG" id="pca:Pcar_1036"/>
<evidence type="ECO:0000313" key="2">
    <source>
        <dbReference type="Proteomes" id="UP000002534"/>
    </source>
</evidence>
<dbReference type="EMBL" id="CP000142">
    <property type="protein sequence ID" value="ABA88286.1"/>
    <property type="molecule type" value="Genomic_DNA"/>
</dbReference>
<dbReference type="GO" id="GO:0006355">
    <property type="term" value="P:regulation of DNA-templated transcription"/>
    <property type="evidence" value="ECO:0007669"/>
    <property type="project" value="UniProtKB-ARBA"/>
</dbReference>
<dbReference type="Gene3D" id="1.10.10.10">
    <property type="entry name" value="Winged helix-like DNA-binding domain superfamily/Winged helix DNA-binding domain"/>
    <property type="match status" value="1"/>
</dbReference>
<dbReference type="HOGENOM" id="CLU_153642_0_0_7"/>
<dbReference type="InterPro" id="IPR011991">
    <property type="entry name" value="ArsR-like_HTH"/>
</dbReference>
<dbReference type="SUPFAM" id="SSF46785">
    <property type="entry name" value="Winged helix' DNA-binding domain"/>
    <property type="match status" value="1"/>
</dbReference>
<dbReference type="AlphaFoldDB" id="Q3A5S1"/>
<organism evidence="1 2">
    <name type="scientific">Syntrophotalea carbinolica (strain DSM 2380 / NBRC 103641 / GraBd1)</name>
    <name type="common">Pelobacter carbinolicus</name>
    <dbReference type="NCBI Taxonomy" id="338963"/>
    <lineage>
        <taxon>Bacteria</taxon>
        <taxon>Pseudomonadati</taxon>
        <taxon>Thermodesulfobacteriota</taxon>
        <taxon>Desulfuromonadia</taxon>
        <taxon>Desulfuromonadales</taxon>
        <taxon>Syntrophotaleaceae</taxon>
        <taxon>Syntrophotalea</taxon>
    </lineage>
</organism>
<proteinExistence type="predicted"/>
<dbReference type="Pfam" id="PF13412">
    <property type="entry name" value="HTH_24"/>
    <property type="match status" value="1"/>
</dbReference>
<dbReference type="InterPro" id="IPR036388">
    <property type="entry name" value="WH-like_DNA-bd_sf"/>
</dbReference>
<dbReference type="InterPro" id="IPR036390">
    <property type="entry name" value="WH_DNA-bd_sf"/>
</dbReference>
<dbReference type="CDD" id="cd00090">
    <property type="entry name" value="HTH_ARSR"/>
    <property type="match status" value="1"/>
</dbReference>
<reference evidence="2" key="1">
    <citation type="submission" date="2005-10" db="EMBL/GenBank/DDBJ databases">
        <title>Complete sequence of Pelobacter carbinolicus DSM 2380.</title>
        <authorList>
            <person name="Copeland A."/>
            <person name="Lucas S."/>
            <person name="Lapidus A."/>
            <person name="Barry K."/>
            <person name="Detter J.C."/>
            <person name="Glavina T."/>
            <person name="Hammon N."/>
            <person name="Israni S."/>
            <person name="Pitluck S."/>
            <person name="Chertkov O."/>
            <person name="Schmutz J."/>
            <person name="Larimer F."/>
            <person name="Land M."/>
            <person name="Kyrpides N."/>
            <person name="Ivanova N."/>
            <person name="Richardson P."/>
        </authorList>
    </citation>
    <scope>NUCLEOTIDE SEQUENCE [LARGE SCALE GENOMIC DNA]</scope>
    <source>
        <strain evidence="2">DSM 2380 / NBRC 103641 / GraBd1</strain>
    </source>
</reference>
<dbReference type="eggNOG" id="COG1846">
    <property type="taxonomic scope" value="Bacteria"/>
</dbReference>
<reference evidence="1 2" key="2">
    <citation type="journal article" date="2012" name="BMC Genomics">
        <title>The genome of Pelobacter carbinolicus reveals surprising metabolic capabilities and physiological features.</title>
        <authorList>
            <person name="Aklujkar M."/>
            <person name="Haveman S.A."/>
            <person name="Didonato R.Jr."/>
            <person name="Chertkov O."/>
            <person name="Han C.S."/>
            <person name="Land M.L."/>
            <person name="Brown P."/>
            <person name="Lovley D.R."/>
        </authorList>
    </citation>
    <scope>NUCLEOTIDE SEQUENCE [LARGE SCALE GENOMIC DNA]</scope>
    <source>
        <strain evidence="2">DSM 2380 / NBRC 103641 / GraBd1</strain>
    </source>
</reference>